<dbReference type="GO" id="GO:0008171">
    <property type="term" value="F:O-methyltransferase activity"/>
    <property type="evidence" value="ECO:0007669"/>
    <property type="project" value="InterPro"/>
</dbReference>
<dbReference type="PIRSF" id="PIRSF005739">
    <property type="entry name" value="O-mtase"/>
    <property type="match status" value="1"/>
</dbReference>
<evidence type="ECO:0000256" key="4">
    <source>
        <dbReference type="PIRSR" id="PIRSR005739-1"/>
    </source>
</evidence>
<dbReference type="Proteomes" id="UP000195880">
    <property type="component" value="Chromosome"/>
</dbReference>
<dbReference type="PANTHER" id="PTHR43712:SF2">
    <property type="entry name" value="O-METHYLTRANSFERASE CICE"/>
    <property type="match status" value="1"/>
</dbReference>
<dbReference type="PROSITE" id="PS51683">
    <property type="entry name" value="SAM_OMT_II"/>
    <property type="match status" value="1"/>
</dbReference>
<accession>A0A1Z1W6L1</accession>
<evidence type="ECO:0000259" key="5">
    <source>
        <dbReference type="Pfam" id="PF00891"/>
    </source>
</evidence>
<evidence type="ECO:0000256" key="3">
    <source>
        <dbReference type="ARBA" id="ARBA00022691"/>
    </source>
</evidence>
<dbReference type="CDD" id="cd02440">
    <property type="entry name" value="AdoMet_MTases"/>
    <property type="match status" value="1"/>
</dbReference>
<organism evidence="7 8">
    <name type="scientific">Streptomyces alboflavus</name>
    <dbReference type="NCBI Taxonomy" id="67267"/>
    <lineage>
        <taxon>Bacteria</taxon>
        <taxon>Bacillati</taxon>
        <taxon>Actinomycetota</taxon>
        <taxon>Actinomycetes</taxon>
        <taxon>Kitasatosporales</taxon>
        <taxon>Streptomycetaceae</taxon>
        <taxon>Streptomyces</taxon>
    </lineage>
</organism>
<sequence>MSLLELAFGHIPARILHAAVELRLADEFTDGPQDHRDLAKRTDTDPAALHRLLRALAGLGVVTQVDADRFELTGTGRQLRADAPDSIRDHVLLHAVPEVWRSWGGLGHSVRTGAPARDPETGRTAAEFTLSEPELAATYHKALADGSRMLAPEIVRAGDFGRFGTVADIGGGDGTLLAAILSAVPGPRGLLYDLPTAMETAPAILGEAGVADRCEIVEGDVFASMPSGADAYVLKNVIHVWDDDKAVVVLRNCRAAMGPGARLLLVETVLPRLSTPDTSAQAQGDLNMLVWSGGRERTEDDFRALLGAAGLSLTTTTEVVPGYHLVEAEPAP</sequence>
<feature type="domain" description="O-methyltransferase C-terminal" evidence="5">
    <location>
        <begin position="104"/>
        <end position="311"/>
    </location>
</feature>
<dbReference type="InterPro" id="IPR036388">
    <property type="entry name" value="WH-like_DNA-bd_sf"/>
</dbReference>
<name>A0A1Z1W6L1_9ACTN</name>
<dbReference type="Pfam" id="PF00891">
    <property type="entry name" value="Methyltransf_2"/>
    <property type="match status" value="1"/>
</dbReference>
<protein>
    <recommendedName>
        <fullName evidence="9">Methyltransferase</fullName>
    </recommendedName>
</protein>
<dbReference type="InterPro" id="IPR001077">
    <property type="entry name" value="COMT_C"/>
</dbReference>
<keyword evidence="3" id="KW-0949">S-adenosyl-L-methionine</keyword>
<dbReference type="AlphaFoldDB" id="A0A1Z1W6L1"/>
<reference evidence="7 8" key="1">
    <citation type="submission" date="2017-05" db="EMBL/GenBank/DDBJ databases">
        <title>Streptomyces alboflavus Genome sequencing and assembly.</title>
        <authorList>
            <person name="Wang Y."/>
            <person name="Du B."/>
            <person name="Ding Y."/>
            <person name="Liu H."/>
            <person name="Hou Q."/>
            <person name="Liu K."/>
            <person name="Wang C."/>
            <person name="Yao L."/>
        </authorList>
    </citation>
    <scope>NUCLEOTIDE SEQUENCE [LARGE SCALE GENOMIC DNA]</scope>
    <source>
        <strain evidence="7 8">MDJK44</strain>
    </source>
</reference>
<dbReference type="GO" id="GO:0032259">
    <property type="term" value="P:methylation"/>
    <property type="evidence" value="ECO:0007669"/>
    <property type="project" value="UniProtKB-KW"/>
</dbReference>
<dbReference type="InterPro" id="IPR012967">
    <property type="entry name" value="COMT_dimerisation"/>
</dbReference>
<evidence type="ECO:0000313" key="7">
    <source>
        <dbReference type="EMBL" id="ARX82093.1"/>
    </source>
</evidence>
<dbReference type="SUPFAM" id="SSF46785">
    <property type="entry name" value="Winged helix' DNA-binding domain"/>
    <property type="match status" value="1"/>
</dbReference>
<evidence type="ECO:0000256" key="1">
    <source>
        <dbReference type="ARBA" id="ARBA00022603"/>
    </source>
</evidence>
<proteinExistence type="predicted"/>
<keyword evidence="8" id="KW-1185">Reference proteome</keyword>
<dbReference type="Gene3D" id="1.10.10.10">
    <property type="entry name" value="Winged helix-like DNA-binding domain superfamily/Winged helix DNA-binding domain"/>
    <property type="match status" value="1"/>
</dbReference>
<evidence type="ECO:0008006" key="9">
    <source>
        <dbReference type="Google" id="ProtNLM"/>
    </source>
</evidence>
<keyword evidence="1" id="KW-0489">Methyltransferase</keyword>
<dbReference type="Gene3D" id="3.40.50.150">
    <property type="entry name" value="Vaccinia Virus protein VP39"/>
    <property type="match status" value="1"/>
</dbReference>
<dbReference type="Pfam" id="PF08100">
    <property type="entry name" value="Dimerisation"/>
    <property type="match status" value="1"/>
</dbReference>
<gene>
    <name evidence="7" type="ORF">SMD44_01494</name>
</gene>
<evidence type="ECO:0000313" key="8">
    <source>
        <dbReference type="Proteomes" id="UP000195880"/>
    </source>
</evidence>
<evidence type="ECO:0000259" key="6">
    <source>
        <dbReference type="Pfam" id="PF08100"/>
    </source>
</evidence>
<dbReference type="SUPFAM" id="SSF53335">
    <property type="entry name" value="S-adenosyl-L-methionine-dependent methyltransferases"/>
    <property type="match status" value="1"/>
</dbReference>
<feature type="domain" description="O-methyltransferase dimerisation" evidence="6">
    <location>
        <begin position="4"/>
        <end position="77"/>
    </location>
</feature>
<dbReference type="PANTHER" id="PTHR43712">
    <property type="entry name" value="PUTATIVE (AFU_ORTHOLOGUE AFUA_4G14580)-RELATED"/>
    <property type="match status" value="1"/>
</dbReference>
<dbReference type="GO" id="GO:0046983">
    <property type="term" value="F:protein dimerization activity"/>
    <property type="evidence" value="ECO:0007669"/>
    <property type="project" value="InterPro"/>
</dbReference>
<dbReference type="InterPro" id="IPR036390">
    <property type="entry name" value="WH_DNA-bd_sf"/>
</dbReference>
<feature type="active site" description="Proton acceptor" evidence="4">
    <location>
        <position position="239"/>
    </location>
</feature>
<dbReference type="EMBL" id="CP021748">
    <property type="protein sequence ID" value="ARX82093.1"/>
    <property type="molecule type" value="Genomic_DNA"/>
</dbReference>
<evidence type="ECO:0000256" key="2">
    <source>
        <dbReference type="ARBA" id="ARBA00022679"/>
    </source>
</evidence>
<dbReference type="Gene3D" id="1.10.287.1350">
    <property type="match status" value="1"/>
</dbReference>
<dbReference type="InterPro" id="IPR029063">
    <property type="entry name" value="SAM-dependent_MTases_sf"/>
</dbReference>
<dbReference type="KEGG" id="salf:SMD44_01494"/>
<dbReference type="InterPro" id="IPR016461">
    <property type="entry name" value="COMT-like"/>
</dbReference>
<keyword evidence="2" id="KW-0808">Transferase</keyword>